<dbReference type="HAMAP" id="MF_00036_B">
    <property type="entry name" value="Ala_tRNA_synth_B"/>
    <property type="match status" value="1"/>
</dbReference>
<dbReference type="CDD" id="cd00673">
    <property type="entry name" value="AlaRS_core"/>
    <property type="match status" value="1"/>
</dbReference>
<dbReference type="GO" id="GO:0005524">
    <property type="term" value="F:ATP binding"/>
    <property type="evidence" value="ECO:0007669"/>
    <property type="project" value="UniProtKB-UniRule"/>
</dbReference>
<dbReference type="GO" id="GO:0008270">
    <property type="term" value="F:zinc ion binding"/>
    <property type="evidence" value="ECO:0007669"/>
    <property type="project" value="UniProtKB-UniRule"/>
</dbReference>
<feature type="domain" description="Alanyl-transfer RNA synthetases family profile" evidence="14">
    <location>
        <begin position="1"/>
        <end position="709"/>
    </location>
</feature>
<dbReference type="EC" id="6.1.1.7" evidence="12"/>
<gene>
    <name evidence="12 15" type="primary">alaS</name>
    <name evidence="15" type="ORF">FHQ18_07085</name>
</gene>
<name>A0A5A8F3W1_9BACT</name>
<dbReference type="Gene3D" id="6.10.250.550">
    <property type="match status" value="1"/>
</dbReference>
<dbReference type="PRINTS" id="PR00980">
    <property type="entry name" value="TRNASYNTHALA"/>
</dbReference>
<dbReference type="InterPro" id="IPR018164">
    <property type="entry name" value="Ala-tRNA-synth_IIc_N"/>
</dbReference>
<keyword evidence="10 12" id="KW-0648">Protein biosynthesis</keyword>
<dbReference type="FunFam" id="3.10.310.40:FF:000001">
    <property type="entry name" value="Alanine--tRNA ligase"/>
    <property type="match status" value="1"/>
</dbReference>
<evidence type="ECO:0000256" key="5">
    <source>
        <dbReference type="ARBA" id="ARBA00022723"/>
    </source>
</evidence>
<comment type="similarity">
    <text evidence="2 12">Belongs to the class-II aminoacyl-tRNA synthetase family.</text>
</comment>
<dbReference type="InterPro" id="IPR018162">
    <property type="entry name" value="Ala-tRNA-ligase_IIc_anticod-bd"/>
</dbReference>
<dbReference type="GO" id="GO:0004813">
    <property type="term" value="F:alanine-tRNA ligase activity"/>
    <property type="evidence" value="ECO:0007669"/>
    <property type="project" value="UniProtKB-UniRule"/>
</dbReference>
<dbReference type="SUPFAM" id="SSF101353">
    <property type="entry name" value="Putative anticodon-binding domain of alanyl-tRNA synthetase (AlaRS)"/>
    <property type="match status" value="1"/>
</dbReference>
<comment type="catalytic activity">
    <reaction evidence="12">
        <text>tRNA(Ala) + L-alanine + ATP = L-alanyl-tRNA(Ala) + AMP + diphosphate</text>
        <dbReference type="Rhea" id="RHEA:12540"/>
        <dbReference type="Rhea" id="RHEA-COMP:9657"/>
        <dbReference type="Rhea" id="RHEA-COMP:9923"/>
        <dbReference type="ChEBI" id="CHEBI:30616"/>
        <dbReference type="ChEBI" id="CHEBI:33019"/>
        <dbReference type="ChEBI" id="CHEBI:57972"/>
        <dbReference type="ChEBI" id="CHEBI:78442"/>
        <dbReference type="ChEBI" id="CHEBI:78497"/>
        <dbReference type="ChEBI" id="CHEBI:456215"/>
        <dbReference type="EC" id="6.1.1.7"/>
    </reaction>
</comment>
<evidence type="ECO:0000256" key="12">
    <source>
        <dbReference type="HAMAP-Rule" id="MF_00036"/>
    </source>
</evidence>
<evidence type="ECO:0000256" key="8">
    <source>
        <dbReference type="ARBA" id="ARBA00022840"/>
    </source>
</evidence>
<dbReference type="Proteomes" id="UP000322876">
    <property type="component" value="Unassembled WGS sequence"/>
</dbReference>
<dbReference type="FunFam" id="3.30.54.20:FF:000001">
    <property type="entry name" value="Alanine--tRNA ligase"/>
    <property type="match status" value="1"/>
</dbReference>
<evidence type="ECO:0000256" key="6">
    <source>
        <dbReference type="ARBA" id="ARBA00022741"/>
    </source>
</evidence>
<dbReference type="InterPro" id="IPR009000">
    <property type="entry name" value="Transl_B-barrel_sf"/>
</dbReference>
<dbReference type="SUPFAM" id="SSF50447">
    <property type="entry name" value="Translation proteins"/>
    <property type="match status" value="1"/>
</dbReference>
<dbReference type="InterPro" id="IPR018163">
    <property type="entry name" value="Thr/Ala-tRNA-synth_IIc_edit"/>
</dbReference>
<keyword evidence="8 12" id="KW-0067">ATP-binding</keyword>
<evidence type="ECO:0000256" key="7">
    <source>
        <dbReference type="ARBA" id="ARBA00022833"/>
    </source>
</evidence>
<keyword evidence="16" id="KW-1185">Reference proteome</keyword>
<accession>A0A5A8F3W1</accession>
<comment type="function">
    <text evidence="12">Catalyzes the attachment of alanine to tRNA(Ala) in a two-step reaction: alanine is first activated by ATP to form Ala-AMP and then transferred to the acceptor end of tRNA(Ala). Also edits incorrectly charged Ser-tRNA(Ala) and Gly-tRNA(Ala) via its editing domain.</text>
</comment>
<dbReference type="SUPFAM" id="SSF55186">
    <property type="entry name" value="ThrRS/AlaRS common domain"/>
    <property type="match status" value="1"/>
</dbReference>
<dbReference type="InterPro" id="IPR018165">
    <property type="entry name" value="Ala-tRNA-synth_IIc_core"/>
</dbReference>
<evidence type="ECO:0000256" key="11">
    <source>
        <dbReference type="ARBA" id="ARBA00023146"/>
    </source>
</evidence>
<dbReference type="RefSeq" id="WP_149266472.1">
    <property type="nucleotide sequence ID" value="NZ_VFJB01000005.1"/>
</dbReference>
<dbReference type="GO" id="GO:0002161">
    <property type="term" value="F:aminoacyl-tRNA deacylase activity"/>
    <property type="evidence" value="ECO:0007669"/>
    <property type="project" value="TreeGrafter"/>
</dbReference>
<dbReference type="AlphaFoldDB" id="A0A5A8F3W1"/>
<dbReference type="SMART" id="SM00863">
    <property type="entry name" value="tRNA_SAD"/>
    <property type="match status" value="1"/>
</dbReference>
<keyword evidence="3 12" id="KW-0820">tRNA-binding</keyword>
<dbReference type="InterPro" id="IPR045864">
    <property type="entry name" value="aa-tRNA-synth_II/BPL/LPL"/>
</dbReference>
<dbReference type="Gene3D" id="3.30.54.20">
    <property type="match status" value="1"/>
</dbReference>
<dbReference type="NCBIfam" id="TIGR00344">
    <property type="entry name" value="alaS"/>
    <property type="match status" value="1"/>
</dbReference>
<dbReference type="GO" id="GO:0006419">
    <property type="term" value="P:alanyl-tRNA aminoacylation"/>
    <property type="evidence" value="ECO:0007669"/>
    <property type="project" value="UniProtKB-UniRule"/>
</dbReference>
<dbReference type="SUPFAM" id="SSF55681">
    <property type="entry name" value="Class II aaRS and biotin synthetases"/>
    <property type="match status" value="1"/>
</dbReference>
<sequence>MTGKEIREKFLKYFESKGHTIVPSSSLVPHNDPTLLFTNAGMNQFKDVFLGREKRDYTRACSCQKVVRAGGKHNDLENVGRTARHHTFFEMLGNFSFGDYFKEGAIEYAWEFLTKILGLPADKLYITIYKDDDEAFKIWHEKIGVPADRIYRMGEKDNFWSMGDTGPCGPCSEILIDQGSDIGCGRPDCDPYCDCDRHLELWNLVFMQYNRDENGNLNPLPKPSIDTGMGLERVTAVVQKVKSNFDTDLIKPVIEYAAEISGKKYGENDETDTSLRVLADHARATTFLISDGVLPSNEGRGYVLRRIMRRAMRHGKMLGFKEPFFYKVCEYVSDFMSDPYIELLDKKSYVSKIVKFEEERFNKTLETGLRITEELLEKYKDEKVIPGNEIFRLYDTYGFPVDLLEDIMEDNGFKLDMTGFDSEMKKQQERAKKAWTGSGDIQVADVYKKLISEIKSEFIGYDTLKSDGKVLAIIKDNNVSETAEKDEKVEIILDKTPFYAESGGQVGDKGILYAENLKIEVYDCKKIDTLIVHHAVIKNGTLKTGTTVTAEVDEDLRKNTERNHTATHLLHKALQEVLGDHVRQAGSLVAPDRLRFDFTHFAPVDDKEIEKIEQIINEQIIANKPVRKSIKPIEQAIKEGAMALFGEKYDKEVRVVEIPEFSKELCGGCHVEHTGDIGLFKIINETSVAAGVRRIEAVTALNALSFVNNVIKSAKVTASLLKTSIDETPKKVEELIESHKNLQKELNQIKDKLNASKADELLSNVKEVNGIKVLTIRMDNTEINSIRNFIDMAKAKLKSGIILVGSVSGEKVTFICGVTKDLINKYKAGDIVREVAKIAGGSGGGKPELAQAGGKKPEKIYEALNHIYNII</sequence>
<comment type="cofactor">
    <cofactor evidence="12">
        <name>Zn(2+)</name>
        <dbReference type="ChEBI" id="CHEBI:29105"/>
    </cofactor>
    <text evidence="12">Binds 1 zinc ion per subunit.</text>
</comment>
<dbReference type="InterPro" id="IPR003156">
    <property type="entry name" value="DHHA1_dom"/>
</dbReference>
<evidence type="ECO:0000313" key="16">
    <source>
        <dbReference type="Proteomes" id="UP000322876"/>
    </source>
</evidence>
<dbReference type="Gene3D" id="3.30.930.10">
    <property type="entry name" value="Bira Bifunctional Protein, Domain 2"/>
    <property type="match status" value="1"/>
</dbReference>
<evidence type="ECO:0000256" key="10">
    <source>
        <dbReference type="ARBA" id="ARBA00022917"/>
    </source>
</evidence>
<evidence type="ECO:0000259" key="14">
    <source>
        <dbReference type="PROSITE" id="PS50860"/>
    </source>
</evidence>
<keyword evidence="11 12" id="KW-0030">Aminoacyl-tRNA synthetase</keyword>
<feature type="coiled-coil region" evidence="13">
    <location>
        <begin position="732"/>
        <end position="759"/>
    </location>
</feature>
<dbReference type="Gene3D" id="3.30.980.10">
    <property type="entry name" value="Threonyl-trna Synthetase, Chain A, domain 2"/>
    <property type="match status" value="1"/>
</dbReference>
<evidence type="ECO:0000256" key="13">
    <source>
        <dbReference type="SAM" id="Coils"/>
    </source>
</evidence>
<feature type="binding site" evidence="12">
    <location>
        <position position="564"/>
    </location>
    <ligand>
        <name>Zn(2+)</name>
        <dbReference type="ChEBI" id="CHEBI:29105"/>
    </ligand>
</feature>
<feature type="binding site" evidence="12">
    <location>
        <position position="568"/>
    </location>
    <ligand>
        <name>Zn(2+)</name>
        <dbReference type="ChEBI" id="CHEBI:29105"/>
    </ligand>
</feature>
<feature type="binding site" evidence="12">
    <location>
        <position position="666"/>
    </location>
    <ligand>
        <name>Zn(2+)</name>
        <dbReference type="ChEBI" id="CHEBI:29105"/>
    </ligand>
</feature>
<dbReference type="Pfam" id="PF02272">
    <property type="entry name" value="DHHA1"/>
    <property type="match status" value="1"/>
</dbReference>
<comment type="subcellular location">
    <subcellularLocation>
        <location evidence="1 12">Cytoplasm</location>
    </subcellularLocation>
</comment>
<evidence type="ECO:0000256" key="1">
    <source>
        <dbReference type="ARBA" id="ARBA00004496"/>
    </source>
</evidence>
<dbReference type="Pfam" id="PF01411">
    <property type="entry name" value="tRNA-synt_2c"/>
    <property type="match status" value="1"/>
</dbReference>
<comment type="domain">
    <text evidence="12">Consists of three domains; the N-terminal catalytic domain, the editing domain and the C-terminal C-Ala domain. The editing domain removes incorrectly charged amino acids, while the C-Ala domain, along with tRNA(Ala), serves as a bridge to cooperatively bring together the editing and aminoacylation centers thus stimulating deacylation of misacylated tRNAs.</text>
</comment>
<organism evidence="15 16">
    <name type="scientific">Deferribacter autotrophicus</name>
    <dbReference type="NCBI Taxonomy" id="500465"/>
    <lineage>
        <taxon>Bacteria</taxon>
        <taxon>Pseudomonadati</taxon>
        <taxon>Deferribacterota</taxon>
        <taxon>Deferribacteres</taxon>
        <taxon>Deferribacterales</taxon>
        <taxon>Deferribacteraceae</taxon>
        <taxon>Deferribacter</taxon>
    </lineage>
</organism>
<keyword evidence="6 12" id="KW-0547">Nucleotide-binding</keyword>
<dbReference type="GO" id="GO:0000049">
    <property type="term" value="F:tRNA binding"/>
    <property type="evidence" value="ECO:0007669"/>
    <property type="project" value="UniProtKB-KW"/>
</dbReference>
<dbReference type="InterPro" id="IPR002318">
    <property type="entry name" value="Ala-tRNA-lgiase_IIc"/>
</dbReference>
<keyword evidence="7 12" id="KW-0862">Zinc</keyword>
<dbReference type="PANTHER" id="PTHR11777">
    <property type="entry name" value="ALANYL-TRNA SYNTHETASE"/>
    <property type="match status" value="1"/>
</dbReference>
<dbReference type="EMBL" id="VFJB01000005">
    <property type="protein sequence ID" value="KAA0258151.1"/>
    <property type="molecule type" value="Genomic_DNA"/>
</dbReference>
<dbReference type="PANTHER" id="PTHR11777:SF9">
    <property type="entry name" value="ALANINE--TRNA LIGASE, CYTOPLASMIC"/>
    <property type="match status" value="1"/>
</dbReference>
<dbReference type="Pfam" id="PF07973">
    <property type="entry name" value="tRNA_SAD"/>
    <property type="match status" value="1"/>
</dbReference>
<evidence type="ECO:0000256" key="4">
    <source>
        <dbReference type="ARBA" id="ARBA00022598"/>
    </source>
</evidence>
<dbReference type="FunFam" id="2.40.30.130:FF:000001">
    <property type="entry name" value="Alanine--tRNA ligase"/>
    <property type="match status" value="1"/>
</dbReference>
<evidence type="ECO:0000256" key="3">
    <source>
        <dbReference type="ARBA" id="ARBA00022555"/>
    </source>
</evidence>
<dbReference type="Gene3D" id="2.40.30.130">
    <property type="match status" value="1"/>
</dbReference>
<keyword evidence="13" id="KW-0175">Coiled coil</keyword>
<reference evidence="15 16" key="1">
    <citation type="submission" date="2019-06" db="EMBL/GenBank/DDBJ databases">
        <title>Genomic insights into carbon and energy metabolism of Deferribacter autotrophicus revealed new metabolic traits in the phylum Deferribacteres.</title>
        <authorList>
            <person name="Slobodkin A.I."/>
            <person name="Slobodkina G.B."/>
            <person name="Allioux M."/>
            <person name="Alain K."/>
            <person name="Jebbar M."/>
            <person name="Shadrin V."/>
            <person name="Kublanov I.V."/>
            <person name="Toshchakov S.V."/>
            <person name="Bonch-Osmolovskaya E.A."/>
        </authorList>
    </citation>
    <scope>NUCLEOTIDE SEQUENCE [LARGE SCALE GENOMIC DNA]</scope>
    <source>
        <strain evidence="15 16">SL50</strain>
    </source>
</reference>
<dbReference type="FunFam" id="3.30.980.10:FF:000004">
    <property type="entry name" value="Alanine--tRNA ligase, cytoplasmic"/>
    <property type="match status" value="1"/>
</dbReference>
<evidence type="ECO:0000313" key="15">
    <source>
        <dbReference type="EMBL" id="KAA0258151.1"/>
    </source>
</evidence>
<keyword evidence="5 12" id="KW-0479">Metal-binding</keyword>
<dbReference type="InterPro" id="IPR012947">
    <property type="entry name" value="tRNA_SAD"/>
</dbReference>
<keyword evidence="4 12" id="KW-0436">Ligase</keyword>
<keyword evidence="12" id="KW-0963">Cytoplasm</keyword>
<dbReference type="PROSITE" id="PS50860">
    <property type="entry name" value="AA_TRNA_LIGASE_II_ALA"/>
    <property type="match status" value="1"/>
</dbReference>
<protein>
    <recommendedName>
        <fullName evidence="12">Alanine--tRNA ligase</fullName>
        <ecNumber evidence="12">6.1.1.7</ecNumber>
    </recommendedName>
    <alternativeName>
        <fullName evidence="12">Alanyl-tRNA synthetase</fullName>
        <shortName evidence="12">AlaRS</shortName>
    </alternativeName>
</protein>
<dbReference type="FunFam" id="3.30.930.10:FF:000004">
    <property type="entry name" value="Alanine--tRNA ligase"/>
    <property type="match status" value="1"/>
</dbReference>
<proteinExistence type="inferred from homology"/>
<dbReference type="InterPro" id="IPR023033">
    <property type="entry name" value="Ala_tRNA_ligase_euk/bac"/>
</dbReference>
<feature type="binding site" evidence="12">
    <location>
        <position position="670"/>
    </location>
    <ligand>
        <name>Zn(2+)</name>
        <dbReference type="ChEBI" id="CHEBI:29105"/>
    </ligand>
</feature>
<dbReference type="InterPro" id="IPR050058">
    <property type="entry name" value="Ala-tRNA_ligase"/>
</dbReference>
<keyword evidence="9 12" id="KW-0694">RNA-binding</keyword>
<dbReference type="Gene3D" id="3.10.310.40">
    <property type="match status" value="1"/>
</dbReference>
<evidence type="ECO:0000256" key="9">
    <source>
        <dbReference type="ARBA" id="ARBA00022884"/>
    </source>
</evidence>
<dbReference type="GO" id="GO:0005829">
    <property type="term" value="C:cytosol"/>
    <property type="evidence" value="ECO:0007669"/>
    <property type="project" value="TreeGrafter"/>
</dbReference>
<comment type="caution">
    <text evidence="15">The sequence shown here is derived from an EMBL/GenBank/DDBJ whole genome shotgun (WGS) entry which is preliminary data.</text>
</comment>
<evidence type="ECO:0000256" key="2">
    <source>
        <dbReference type="ARBA" id="ARBA00008226"/>
    </source>
</evidence>
<dbReference type="OrthoDB" id="9803884at2"/>